<comment type="caution">
    <text evidence="2">The sequence shown here is derived from an EMBL/GenBank/DDBJ whole genome shotgun (WGS) entry which is preliminary data.</text>
</comment>
<name>A0ABW1YC50_9DEIO</name>
<dbReference type="Proteomes" id="UP001596297">
    <property type="component" value="Unassembled WGS sequence"/>
</dbReference>
<keyword evidence="3" id="KW-1185">Reference proteome</keyword>
<dbReference type="EMBL" id="JBHSWD010000001">
    <property type="protein sequence ID" value="MFC6591057.1"/>
    <property type="molecule type" value="Genomic_DNA"/>
</dbReference>
<evidence type="ECO:0000256" key="1">
    <source>
        <dbReference type="SAM" id="Phobius"/>
    </source>
</evidence>
<keyword evidence="1" id="KW-0812">Transmembrane</keyword>
<evidence type="ECO:0008006" key="4">
    <source>
        <dbReference type="Google" id="ProtNLM"/>
    </source>
</evidence>
<feature type="transmembrane region" description="Helical" evidence="1">
    <location>
        <begin position="47"/>
        <end position="67"/>
    </location>
</feature>
<evidence type="ECO:0000313" key="2">
    <source>
        <dbReference type="EMBL" id="MFC6591057.1"/>
    </source>
</evidence>
<gene>
    <name evidence="2" type="ORF">ACFP81_02750</name>
</gene>
<organism evidence="2 3">
    <name type="scientific">Deinococcus lacus</name>
    <dbReference type="NCBI Taxonomy" id="392561"/>
    <lineage>
        <taxon>Bacteria</taxon>
        <taxon>Thermotogati</taxon>
        <taxon>Deinococcota</taxon>
        <taxon>Deinococci</taxon>
        <taxon>Deinococcales</taxon>
        <taxon>Deinococcaceae</taxon>
        <taxon>Deinococcus</taxon>
    </lineage>
</organism>
<sequence length="113" mass="12301">MHFVRVLQVALALLLLVYLSLMALENPGPLQLPLPSAPAVPVETGRLLLGTALLGALWAALMLWPALHRAHQAARLERTRREFAERQLTATLRAWAGSGDPPAAEQTVPGERQ</sequence>
<evidence type="ECO:0000313" key="3">
    <source>
        <dbReference type="Proteomes" id="UP001596297"/>
    </source>
</evidence>
<accession>A0ABW1YC50</accession>
<dbReference type="RefSeq" id="WP_380082063.1">
    <property type="nucleotide sequence ID" value="NZ_JBHSWD010000001.1"/>
</dbReference>
<keyword evidence="1" id="KW-1133">Transmembrane helix</keyword>
<keyword evidence="1" id="KW-0472">Membrane</keyword>
<reference evidence="3" key="1">
    <citation type="journal article" date="2019" name="Int. J. Syst. Evol. Microbiol.">
        <title>The Global Catalogue of Microorganisms (GCM) 10K type strain sequencing project: providing services to taxonomists for standard genome sequencing and annotation.</title>
        <authorList>
            <consortium name="The Broad Institute Genomics Platform"/>
            <consortium name="The Broad Institute Genome Sequencing Center for Infectious Disease"/>
            <person name="Wu L."/>
            <person name="Ma J."/>
        </authorList>
    </citation>
    <scope>NUCLEOTIDE SEQUENCE [LARGE SCALE GENOMIC DNA]</scope>
    <source>
        <strain evidence="3">CGMCC 1.15772</strain>
    </source>
</reference>
<proteinExistence type="predicted"/>
<protein>
    <recommendedName>
        <fullName evidence="4">DUF1049 domain-containing protein</fullName>
    </recommendedName>
</protein>